<dbReference type="Pfam" id="PF00078">
    <property type="entry name" value="RVT_1"/>
    <property type="match status" value="1"/>
</dbReference>
<gene>
    <name evidence="3" type="primary">BQ5605_C006g03783</name>
    <name evidence="3" type="ORF">BQ5605_C006G03783</name>
</gene>
<dbReference type="Gene3D" id="3.10.10.10">
    <property type="entry name" value="HIV Type 1 Reverse Transcriptase, subunit A, domain 1"/>
    <property type="match status" value="1"/>
</dbReference>
<dbReference type="InterPro" id="IPR013103">
    <property type="entry name" value="RVT_2"/>
</dbReference>
<keyword evidence="4" id="KW-1185">Reference proteome</keyword>
<dbReference type="CDD" id="cd00303">
    <property type="entry name" value="retropepsin_like"/>
    <property type="match status" value="1"/>
</dbReference>
<dbReference type="InterPro" id="IPR043502">
    <property type="entry name" value="DNA/RNA_pol_sf"/>
</dbReference>
<sequence length="1095" mass="123196">MDAALHSPPPVAYLASGTAALLETLPVDPTELIAPARDPPHWRAAMATPQADEWRLATQAEFDSLSRDFSAFTPIDESLVPADSKVLGSRFVFRTKHDQHGHIKSYKGRLVARGDSQCSGIDFDETFAPVAKFTSICALLALAAAHGYHVHQADINKAYLHGKLDTPLYIRVPEGIYMPGKVLQLHRSLYGLRQAGRIWNDKINSALLALGYVATKSDHCVYVRTAGDERHYIALYVNDLLMISPSLPEIELNYYCLILSIVLEHRCTRCFQFFFDNDQDTMSEPHKDAPPRWKLHAPSYLCRTDRTLSGLRLFWSRNDQYFKKEKIETDVDKIDIIGQLLLDPELKVWYSSDAASHVKKKYGVFQRDLTLRALPSDYMWQHYRRLDNLQQTGDYREFSTAARDLQLELGVSLVSDTQLVRMLLLHMDEELSQRLRLSEVIKGTGLSPDELDASIVKADSTASSAVFDYQTFDAEARRLWQVISATRASVKATAQASARTVRSTPTLRTTASPSTLPPLSSKTRAPPMTDRERAFLRSNQGCFKCRKINAGHFKDTCTTWATSACKVPAGWQQGPVSPEQVASLSDVVDEIDDKGEELHCLCDDEYNNGTDDERCEPISLSVKLTTEDGPALRALVDTGASAPFIADREVEKLRLTRRKLQVPTSVSVAIQSHRVSHPVTEFVCVPLRTLNGRWSTQHVVLKIAPLTSLKVVLGRPFLKRHDILVDCKRRRVLAPDPTLPGKRIDLMHRGEKGEWSETSGRVAICKRRRVLAPDPTLPGKRIDPMHRGKKGEWSESAVQASIRACLAHLEEQQAEESQLRALEVAFRKEFSDRFPADIPPVSQYESKVRHRIALKPGMKTPRQPTYGTPMRWRAAWRRLLDEHLAAGRLRPSSSKYSSPAFIIPKKGMGADPSIMPRWVNDYRILNAATVPDRTPLPLPDEILAVAARARFWSKIDMTNRFFQTKMAEEDIPKTAVATPWGLFEWVVMPMGLSNAPATHQRRVNEALSSLIGKSCFAYLDDITIFSDTMDDHQTHVKEVLEALRRADLYCSPKKTELFRTSCDFLGHVISRNGGANRGVAASSMVWPNIPNLWRI</sequence>
<dbReference type="SUPFAM" id="SSF50630">
    <property type="entry name" value="Acid proteases"/>
    <property type="match status" value="1"/>
</dbReference>
<dbReference type="AlphaFoldDB" id="A0A2X0M8X8"/>
<evidence type="ECO:0000313" key="3">
    <source>
        <dbReference type="EMBL" id="SGY53632.1"/>
    </source>
</evidence>
<reference evidence="3 4" key="1">
    <citation type="submission" date="2016-11" db="EMBL/GenBank/DDBJ databases">
        <authorList>
            <person name="Jaros S."/>
            <person name="Januszkiewicz K."/>
            <person name="Wedrychowicz H."/>
        </authorList>
    </citation>
    <scope>NUCLEOTIDE SEQUENCE [LARGE SCALE GENOMIC DNA]</scope>
</reference>
<dbReference type="PANTHER" id="PTHR24559:SF451">
    <property type="entry name" value="REVERSE TRANSCRIPTASE"/>
    <property type="match status" value="1"/>
</dbReference>
<feature type="domain" description="Reverse transcriptase" evidence="2">
    <location>
        <begin position="884"/>
        <end position="1069"/>
    </location>
</feature>
<dbReference type="InterPro" id="IPR053134">
    <property type="entry name" value="RNA-dir_DNA_polymerase"/>
</dbReference>
<organism evidence="3 4">
    <name type="scientific">Microbotryum silenes-dioicae</name>
    <dbReference type="NCBI Taxonomy" id="796604"/>
    <lineage>
        <taxon>Eukaryota</taxon>
        <taxon>Fungi</taxon>
        <taxon>Dikarya</taxon>
        <taxon>Basidiomycota</taxon>
        <taxon>Pucciniomycotina</taxon>
        <taxon>Microbotryomycetes</taxon>
        <taxon>Microbotryales</taxon>
        <taxon>Microbotryaceae</taxon>
        <taxon>Microbotryum</taxon>
    </lineage>
</organism>
<dbReference type="Pfam" id="PF08284">
    <property type="entry name" value="RVP_2"/>
    <property type="match status" value="1"/>
</dbReference>
<dbReference type="SUPFAM" id="SSF56672">
    <property type="entry name" value="DNA/RNA polymerases"/>
    <property type="match status" value="2"/>
</dbReference>
<evidence type="ECO:0000259" key="2">
    <source>
        <dbReference type="PROSITE" id="PS50878"/>
    </source>
</evidence>
<dbReference type="Pfam" id="PF07727">
    <property type="entry name" value="RVT_2"/>
    <property type="match status" value="1"/>
</dbReference>
<evidence type="ECO:0000256" key="1">
    <source>
        <dbReference type="SAM" id="MobiDB-lite"/>
    </source>
</evidence>
<evidence type="ECO:0000313" key="4">
    <source>
        <dbReference type="Proteomes" id="UP000249464"/>
    </source>
</evidence>
<dbReference type="PANTHER" id="PTHR24559">
    <property type="entry name" value="TRANSPOSON TY3-I GAG-POL POLYPROTEIN"/>
    <property type="match status" value="1"/>
</dbReference>
<proteinExistence type="predicted"/>
<accession>A0A2X0M8X8</accession>
<dbReference type="Proteomes" id="UP000249464">
    <property type="component" value="Unassembled WGS sequence"/>
</dbReference>
<dbReference type="Gene3D" id="2.40.70.10">
    <property type="entry name" value="Acid Proteases"/>
    <property type="match status" value="1"/>
</dbReference>
<dbReference type="InterPro" id="IPR043128">
    <property type="entry name" value="Rev_trsase/Diguanyl_cyclase"/>
</dbReference>
<dbReference type="PROSITE" id="PS50878">
    <property type="entry name" value="RT_POL"/>
    <property type="match status" value="1"/>
</dbReference>
<feature type="compositionally biased region" description="Low complexity" evidence="1">
    <location>
        <begin position="502"/>
        <end position="524"/>
    </location>
</feature>
<protein>
    <submittedName>
        <fullName evidence="3">BQ5605_C006g03783 protein</fullName>
    </submittedName>
</protein>
<name>A0A2X0M8X8_9BASI</name>
<dbReference type="Gene3D" id="3.30.70.270">
    <property type="match status" value="1"/>
</dbReference>
<dbReference type="CDD" id="cd01647">
    <property type="entry name" value="RT_LTR"/>
    <property type="match status" value="1"/>
</dbReference>
<feature type="region of interest" description="Disordered" evidence="1">
    <location>
        <begin position="496"/>
        <end position="526"/>
    </location>
</feature>
<dbReference type="InterPro" id="IPR000477">
    <property type="entry name" value="RT_dom"/>
</dbReference>
<dbReference type="InterPro" id="IPR021109">
    <property type="entry name" value="Peptidase_aspartic_dom_sf"/>
</dbReference>
<dbReference type="EMBL" id="FQNC01000044">
    <property type="protein sequence ID" value="SGY53632.1"/>
    <property type="molecule type" value="Genomic_DNA"/>
</dbReference>